<evidence type="ECO:0000313" key="2">
    <source>
        <dbReference type="Proteomes" id="UP000221949"/>
    </source>
</evidence>
<name>A0A1B2IHA1_9CAUD</name>
<proteinExistence type="predicted"/>
<dbReference type="EMBL" id="KX397373">
    <property type="protein sequence ID" value="ANZ50639.1"/>
    <property type="molecule type" value="Genomic_DNA"/>
</dbReference>
<evidence type="ECO:0000313" key="1">
    <source>
        <dbReference type="EMBL" id="ANZ50639.1"/>
    </source>
</evidence>
<evidence type="ECO:0008006" key="3">
    <source>
        <dbReference type="Google" id="ProtNLM"/>
    </source>
</evidence>
<accession>A0A1B2IHA1</accession>
<gene>
    <name evidence="1" type="ORF">STRATTON_214</name>
</gene>
<sequence>MLNRPHVPGIDSNVCWSEYARVVPFLQEAKMKAPVHVNVGTIGHVDHSRSAVSACVGGALGTLPTANPFEFRPLHSQPLVLIHASEMDNLLSMLENGMSLHVEVHHPVE</sequence>
<dbReference type="Proteomes" id="UP000221949">
    <property type="component" value="Segment"/>
</dbReference>
<reference evidence="2" key="1">
    <citation type="submission" date="2016-06" db="EMBL/GenBank/DDBJ databases">
        <authorList>
            <person name="Berg J.A."/>
            <person name="Stratton M.L."/>
            <person name="Esplin I.D."/>
            <person name="Jensen G.L."/>
            <person name="Merrill B.D."/>
            <person name="Breakwell D.P."/>
            <person name="Hope S."/>
            <person name="Grose J.H."/>
        </authorList>
    </citation>
    <scope>NUCLEOTIDE SEQUENCE [LARGE SCALE GENOMIC DNA]</scope>
</reference>
<organism evidence="1 2">
    <name type="scientific">Erwinia phage vB_EamM_Stratton</name>
    <dbReference type="NCBI Taxonomy" id="1883378"/>
    <lineage>
        <taxon>Viruses</taxon>
        <taxon>Duplodnaviria</taxon>
        <taxon>Heunggongvirae</taxon>
        <taxon>Uroviricota</taxon>
        <taxon>Caudoviricetes</taxon>
        <taxon>Chimalliviridae</taxon>
        <taxon>Erskinevirus</taxon>
        <taxon>Erskinevirus EaH2</taxon>
    </lineage>
</organism>
<protein>
    <recommendedName>
        <fullName evidence="3">Elongation factor Tu</fullName>
    </recommendedName>
</protein>